<feature type="region of interest" description="Disordered" evidence="1">
    <location>
        <begin position="312"/>
        <end position="345"/>
    </location>
</feature>
<dbReference type="Proteomes" id="UP001153076">
    <property type="component" value="Unassembled WGS sequence"/>
</dbReference>
<feature type="compositionally biased region" description="Basic and acidic residues" evidence="1">
    <location>
        <begin position="144"/>
        <end position="154"/>
    </location>
</feature>
<evidence type="ECO:0000313" key="3">
    <source>
        <dbReference type="Proteomes" id="UP001153076"/>
    </source>
</evidence>
<dbReference type="PANTHER" id="PTHR36380:SF1">
    <property type="entry name" value="OS01G0755100 PROTEIN"/>
    <property type="match status" value="1"/>
</dbReference>
<accession>A0A9Q1JN93</accession>
<feature type="region of interest" description="Disordered" evidence="1">
    <location>
        <begin position="82"/>
        <end position="113"/>
    </location>
</feature>
<dbReference type="OrthoDB" id="602706at2759"/>
<organism evidence="2 3">
    <name type="scientific">Carnegiea gigantea</name>
    <dbReference type="NCBI Taxonomy" id="171969"/>
    <lineage>
        <taxon>Eukaryota</taxon>
        <taxon>Viridiplantae</taxon>
        <taxon>Streptophyta</taxon>
        <taxon>Embryophyta</taxon>
        <taxon>Tracheophyta</taxon>
        <taxon>Spermatophyta</taxon>
        <taxon>Magnoliopsida</taxon>
        <taxon>eudicotyledons</taxon>
        <taxon>Gunneridae</taxon>
        <taxon>Pentapetalae</taxon>
        <taxon>Caryophyllales</taxon>
        <taxon>Cactineae</taxon>
        <taxon>Cactaceae</taxon>
        <taxon>Cactoideae</taxon>
        <taxon>Echinocereeae</taxon>
        <taxon>Carnegiea</taxon>
    </lineage>
</organism>
<comment type="caution">
    <text evidence="2">The sequence shown here is derived from an EMBL/GenBank/DDBJ whole genome shotgun (WGS) entry which is preliminary data.</text>
</comment>
<feature type="region of interest" description="Disordered" evidence="1">
    <location>
        <begin position="135"/>
        <end position="195"/>
    </location>
</feature>
<reference evidence="2" key="1">
    <citation type="submission" date="2022-04" db="EMBL/GenBank/DDBJ databases">
        <title>Carnegiea gigantea Genome sequencing and assembly v2.</title>
        <authorList>
            <person name="Copetti D."/>
            <person name="Sanderson M.J."/>
            <person name="Burquez A."/>
            <person name="Wojciechowski M.F."/>
        </authorList>
    </citation>
    <scope>NUCLEOTIDE SEQUENCE</scope>
    <source>
        <strain evidence="2">SGP5-SGP5p</strain>
        <tissue evidence="2">Aerial part</tissue>
    </source>
</reference>
<feature type="compositionally biased region" description="Basic and acidic residues" evidence="1">
    <location>
        <begin position="536"/>
        <end position="550"/>
    </location>
</feature>
<feature type="region of interest" description="Disordered" evidence="1">
    <location>
        <begin position="1"/>
        <end position="34"/>
    </location>
</feature>
<name>A0A9Q1JN93_9CARY</name>
<gene>
    <name evidence="2" type="ORF">Cgig2_030532</name>
</gene>
<sequence length="816" mass="88483">MAEPEKGNSSPGEDSGKMPQLDEDISNDFLTSWKPMSMTGGDDMDFNFEPVTKGNKKAFDFGKLDMDFSLDGEFGKLSSLKLDMPDLDFSGSPQKPKKSKEKSKEESVKGNRPVKKNEFAFSFDFNGLDDFCLDGPPTKGGGHPSREEGCKEVGSENEIEGDNLSRQVAIDNEGPEDIISKRPAPVPEDAPNSKSEVLLNKEGSLDASHRNFPAKSEIVVDLIRPKATQVLSEEICAAQETHHETHMSDETANKSYAQGTVHDFDPIPESKSSSMPVPLEVANTVLPSETKLTKSSERSDLALGTQAIEKNSNQSHAELKAEDSPAIPSLVKTSTQATRSEETDDCSADGTLNCSSSAACIVTGTLPVAVVLASDTEKEKPEKLSQQVLTEKASTSDEKSGLGGVIAYRGARLALSSVDRFAPSVPDTMSSDAQYHAEAPRSTSKYFSTPFGRLSILVFPCRALFIPAAVNAHCSTLHFLVKFYVISVLLDSGSITANTTVTAYKVPGGNNSKFSMPRETSDGGRTKLSLLARKRDDSKLAAEDRRERTESMSGGVRDGVDTDAVPQDGQAMKDRLLLRESGTKINDPKSSRQGIAASPPIMKQISLCSNAISHVPSSVFTEGETKLSNQPHEKFKDKIPSIVPVLKSNSSESNKLYSLKSDKKLSSLPSLRIPVNLTTAKYSASPAVQQNAKFVVNSNERSRFQTMNNLVPSIGAEKERPSTPFLKRKTSEVHARAVQLEGSRRNAVAEHPSPKFDFHQEANMEVLGFTLMAENDANIEKAEACAEELGHICSMLKKKHEEAKELLQTATNAVNA</sequence>
<protein>
    <submittedName>
        <fullName evidence="2">Uncharacterized protein</fullName>
    </submittedName>
</protein>
<dbReference type="PANTHER" id="PTHR36380">
    <property type="entry name" value="BNAA03G58330D PROTEIN"/>
    <property type="match status" value="1"/>
</dbReference>
<feature type="region of interest" description="Disordered" evidence="1">
    <location>
        <begin position="536"/>
        <end position="566"/>
    </location>
</feature>
<dbReference type="InterPro" id="IPR038777">
    <property type="entry name" value="At4g18490-like"/>
</dbReference>
<evidence type="ECO:0000256" key="1">
    <source>
        <dbReference type="SAM" id="MobiDB-lite"/>
    </source>
</evidence>
<keyword evidence="3" id="KW-1185">Reference proteome</keyword>
<dbReference type="EMBL" id="JAKOGI010001402">
    <property type="protein sequence ID" value="KAJ8425795.1"/>
    <property type="molecule type" value="Genomic_DNA"/>
</dbReference>
<evidence type="ECO:0000313" key="2">
    <source>
        <dbReference type="EMBL" id="KAJ8425795.1"/>
    </source>
</evidence>
<dbReference type="AlphaFoldDB" id="A0A9Q1JN93"/>
<proteinExistence type="predicted"/>